<dbReference type="PROSITE" id="PS51375">
    <property type="entry name" value="PPR"/>
    <property type="match status" value="3"/>
</dbReference>
<dbReference type="GO" id="GO:0003729">
    <property type="term" value="F:mRNA binding"/>
    <property type="evidence" value="ECO:0007669"/>
    <property type="project" value="TreeGrafter"/>
</dbReference>
<reference evidence="5" key="1">
    <citation type="submission" date="2023-05" db="EMBL/GenBank/DDBJ databases">
        <title>Nepenthes gracilis genome sequencing.</title>
        <authorList>
            <person name="Fukushima K."/>
        </authorList>
    </citation>
    <scope>NUCLEOTIDE SEQUENCE</scope>
    <source>
        <strain evidence="5">SING2019-196</strain>
    </source>
</reference>
<dbReference type="Pfam" id="PF13812">
    <property type="entry name" value="PPR_3"/>
    <property type="match status" value="2"/>
</dbReference>
<evidence type="ECO:0000256" key="4">
    <source>
        <dbReference type="SAM" id="MobiDB-lite"/>
    </source>
</evidence>
<dbReference type="Proteomes" id="UP001279734">
    <property type="component" value="Unassembled WGS sequence"/>
</dbReference>
<protein>
    <recommendedName>
        <fullName evidence="7">Pentatricopeptide repeat-containing protein</fullName>
    </recommendedName>
</protein>
<proteinExistence type="inferred from homology"/>
<comment type="caution">
    <text evidence="5">The sequence shown here is derived from an EMBL/GenBank/DDBJ whole genome shotgun (WGS) entry which is preliminary data.</text>
</comment>
<dbReference type="GO" id="GO:0006396">
    <property type="term" value="P:RNA processing"/>
    <property type="evidence" value="ECO:0007669"/>
    <property type="project" value="TreeGrafter"/>
</dbReference>
<dbReference type="PANTHER" id="PTHR47934">
    <property type="entry name" value="PENTATRICOPEPTIDE REPEAT-CONTAINING PROTEIN PET309, MITOCHONDRIAL"/>
    <property type="match status" value="1"/>
</dbReference>
<dbReference type="InterPro" id="IPR051114">
    <property type="entry name" value="Mito_RNA_Proc_CCM1"/>
</dbReference>
<dbReference type="InterPro" id="IPR011990">
    <property type="entry name" value="TPR-like_helical_dom_sf"/>
</dbReference>
<dbReference type="NCBIfam" id="TIGR00756">
    <property type="entry name" value="PPR"/>
    <property type="match status" value="3"/>
</dbReference>
<dbReference type="SUPFAM" id="SSF48452">
    <property type="entry name" value="TPR-like"/>
    <property type="match status" value="1"/>
</dbReference>
<organism evidence="5 6">
    <name type="scientific">Nepenthes gracilis</name>
    <name type="common">Slender pitcher plant</name>
    <dbReference type="NCBI Taxonomy" id="150966"/>
    <lineage>
        <taxon>Eukaryota</taxon>
        <taxon>Viridiplantae</taxon>
        <taxon>Streptophyta</taxon>
        <taxon>Embryophyta</taxon>
        <taxon>Tracheophyta</taxon>
        <taxon>Spermatophyta</taxon>
        <taxon>Magnoliopsida</taxon>
        <taxon>eudicotyledons</taxon>
        <taxon>Gunneridae</taxon>
        <taxon>Pentapetalae</taxon>
        <taxon>Caryophyllales</taxon>
        <taxon>Nepenthaceae</taxon>
        <taxon>Nepenthes</taxon>
    </lineage>
</organism>
<name>A0AAD3XLE6_NEPGR</name>
<dbReference type="GO" id="GO:0009507">
    <property type="term" value="C:chloroplast"/>
    <property type="evidence" value="ECO:0007669"/>
    <property type="project" value="TreeGrafter"/>
</dbReference>
<dbReference type="AlphaFoldDB" id="A0AAD3XLE6"/>
<keyword evidence="6" id="KW-1185">Reference proteome</keyword>
<evidence type="ECO:0000256" key="1">
    <source>
        <dbReference type="ARBA" id="ARBA00007626"/>
    </source>
</evidence>
<feature type="repeat" description="PPR" evidence="3">
    <location>
        <begin position="170"/>
        <end position="204"/>
    </location>
</feature>
<feature type="region of interest" description="Disordered" evidence="4">
    <location>
        <begin position="13"/>
        <end position="80"/>
    </location>
</feature>
<feature type="repeat" description="PPR" evidence="3">
    <location>
        <begin position="205"/>
        <end position="239"/>
    </location>
</feature>
<evidence type="ECO:0000313" key="5">
    <source>
        <dbReference type="EMBL" id="GMH08685.1"/>
    </source>
</evidence>
<feature type="repeat" description="PPR" evidence="3">
    <location>
        <begin position="278"/>
        <end position="312"/>
    </location>
</feature>
<sequence>MLGRDVNTLCYGHNNTPLDAPSPDIQGSSIAGWQRELTDHPAFPQSPVQELDDYENQNPRAPDPSIDDSGPPTSLSPVHGSMMNEATISIGNIPQATVKVETNIATYVISGSFLPRMPFVPCPVFQVMPSLQTSLPPPVSGSGTMTRTTQPMQSLAINSFILASSNLSGNEMDLLMLITAYGKQGDFIKAERVLSYMNRNGYVPSVGSHTALMEGYGRGGQYNKAKAVFRRMQTSGPEPCALIYQIILKISVEGNKFKEAEAVFEDLIKDEKSPLKPDQKMLHRMIYMHRKAGNYEKARKFFSLMAERGVQQSTVTYNSLMSYETNYKEVSNIYDQMAEYVSCLDDGDETQIRVLGNMFASADGNINGTFFRAVLLVPRGK</sequence>
<gene>
    <name evidence="5" type="ORF">Nepgr_010525</name>
</gene>
<evidence type="ECO:0000256" key="3">
    <source>
        <dbReference type="PROSITE-ProRule" id="PRU00708"/>
    </source>
</evidence>
<evidence type="ECO:0000256" key="2">
    <source>
        <dbReference type="ARBA" id="ARBA00022737"/>
    </source>
</evidence>
<dbReference type="Gene3D" id="1.25.40.10">
    <property type="entry name" value="Tetratricopeptide repeat domain"/>
    <property type="match status" value="2"/>
</dbReference>
<keyword evidence="2" id="KW-0677">Repeat</keyword>
<comment type="similarity">
    <text evidence="1">Belongs to the PPR family. P subfamily.</text>
</comment>
<evidence type="ECO:0008006" key="7">
    <source>
        <dbReference type="Google" id="ProtNLM"/>
    </source>
</evidence>
<dbReference type="EMBL" id="BSYO01000008">
    <property type="protein sequence ID" value="GMH08685.1"/>
    <property type="molecule type" value="Genomic_DNA"/>
</dbReference>
<evidence type="ECO:0000313" key="6">
    <source>
        <dbReference type="Proteomes" id="UP001279734"/>
    </source>
</evidence>
<dbReference type="InterPro" id="IPR002885">
    <property type="entry name" value="PPR_rpt"/>
</dbReference>
<accession>A0AAD3XLE6</accession>
<dbReference type="PANTHER" id="PTHR47934:SF4">
    <property type="entry name" value="OS08G0191900 PROTEIN"/>
    <property type="match status" value="1"/>
</dbReference>